<dbReference type="AlphaFoldDB" id="A0A221VXE9"/>
<dbReference type="GO" id="GO:0033922">
    <property type="term" value="F:peptidoglycan beta-N-acetylmuramidase activity"/>
    <property type="evidence" value="ECO:0007669"/>
    <property type="project" value="InterPro"/>
</dbReference>
<evidence type="ECO:0000313" key="1">
    <source>
        <dbReference type="EMBL" id="ASO17931.1"/>
    </source>
</evidence>
<dbReference type="KEGG" id="ahg:AHOG_01325"/>
<dbReference type="Gene3D" id="3.40.50.12170">
    <property type="entry name" value="Uncharacterised protein PF07075, DUF1343"/>
    <property type="match status" value="1"/>
</dbReference>
<keyword evidence="2" id="KW-1185">Reference proteome</keyword>
<dbReference type="PIRSF" id="PIRSF016719">
    <property type="entry name" value="UCP016719"/>
    <property type="match status" value="1"/>
</dbReference>
<dbReference type="Pfam" id="PF07075">
    <property type="entry name" value="NamZ_N"/>
    <property type="match status" value="1"/>
</dbReference>
<dbReference type="Proteomes" id="UP000204221">
    <property type="component" value="Chromosome"/>
</dbReference>
<dbReference type="Pfam" id="PF20732">
    <property type="entry name" value="NamZ_C"/>
    <property type="match status" value="1"/>
</dbReference>
<protein>
    <submittedName>
        <fullName evidence="1">Uncharacterized protein</fullName>
    </submittedName>
</protein>
<dbReference type="PANTHER" id="PTHR42915:SF1">
    <property type="entry name" value="PEPTIDOGLYCAN BETA-N-ACETYLMURAMIDASE NAMZ"/>
    <property type="match status" value="1"/>
</dbReference>
<dbReference type="OrthoDB" id="9801061at2"/>
<dbReference type="RefSeq" id="WP_093939735.1">
    <property type="nucleotide sequence ID" value="NZ_CP022521.1"/>
</dbReference>
<name>A0A221VXE9_9PSEU</name>
<dbReference type="PROSITE" id="PS51318">
    <property type="entry name" value="TAT"/>
    <property type="match status" value="1"/>
</dbReference>
<evidence type="ECO:0000313" key="2">
    <source>
        <dbReference type="Proteomes" id="UP000204221"/>
    </source>
</evidence>
<organism evidence="1 2">
    <name type="scientific">Actinoalloteichus hoggarensis</name>
    <dbReference type="NCBI Taxonomy" id="1470176"/>
    <lineage>
        <taxon>Bacteria</taxon>
        <taxon>Bacillati</taxon>
        <taxon>Actinomycetota</taxon>
        <taxon>Actinomycetes</taxon>
        <taxon>Pseudonocardiales</taxon>
        <taxon>Pseudonocardiaceae</taxon>
        <taxon>Actinoalloteichus</taxon>
    </lineage>
</organism>
<proteinExistence type="predicted"/>
<sequence length="433" mass="46007">MAKQSGSIESAGLRRRGFLTASALAVPALAAGGSAFAAAPQAAQASGVVRVGAQVAAEDGWRALAGRRVGILTNPTGVLPELTHVVDAVVGSGEVDLVAAFGPEHGFRGTAQAGGSEGDYTDPRTGTPVYDVYGAAADRVAEMYRQAAVELVVFDIADVGARFYTYIWAMYTAMHAAALTGTAFLVLDRPNPLGGTAAGPQLDPAYASGVGRKPIVSRHGMTVGELAGLFNAEFLPEEAGRGVDELRVIKAQGWQRDQLFASTGLPWVPPSPNVPTLSTAQVYAGTCLFEGTLFSEGRGTTRPFETIGAPGLDWRWAERLNEAGLPGVRFRETYFVPAFGKHEGAECGGVELQVTAPQDFDPLHTAVAMMTTARELYPRTWGWRPDHFIDLLTGSDRLRLLIDAGAAPAEIVASWDADAEAFRARREPYLLYR</sequence>
<dbReference type="EMBL" id="CP022521">
    <property type="protein sequence ID" value="ASO17931.1"/>
    <property type="molecule type" value="Genomic_DNA"/>
</dbReference>
<dbReference type="InterPro" id="IPR048502">
    <property type="entry name" value="NamZ_N"/>
</dbReference>
<gene>
    <name evidence="1" type="ORF">AHOG_01325</name>
</gene>
<dbReference type="InterPro" id="IPR006311">
    <property type="entry name" value="TAT_signal"/>
</dbReference>
<dbReference type="InterPro" id="IPR008302">
    <property type="entry name" value="NamZ"/>
</dbReference>
<dbReference type="PANTHER" id="PTHR42915">
    <property type="entry name" value="HYPOTHETICAL 460 KDA PROTEIN IN FEUA-SIGW INTERGENIC REGION [PRECURSOR]"/>
    <property type="match status" value="1"/>
</dbReference>
<dbReference type="Gene3D" id="3.90.1150.140">
    <property type="match status" value="1"/>
</dbReference>
<reference evidence="1 2" key="1">
    <citation type="submission" date="2017-07" db="EMBL/GenBank/DDBJ databases">
        <title>Complete genome sequence of Actinoalloteichus hoggarensis DSM 45943, type strain of Actinoalloteichus hoggarensis.</title>
        <authorList>
            <person name="Ruckert C."/>
            <person name="Nouioui I."/>
            <person name="Willmese J."/>
            <person name="van Wezel G."/>
            <person name="Klenk H.-P."/>
            <person name="Kalinowski J."/>
            <person name="Zotchev S.B."/>
        </authorList>
    </citation>
    <scope>NUCLEOTIDE SEQUENCE [LARGE SCALE GENOMIC DNA]</scope>
    <source>
        <strain evidence="1 2">DSM 45943</strain>
    </source>
</reference>
<dbReference type="InterPro" id="IPR048503">
    <property type="entry name" value="NamZ_C"/>
</dbReference>
<accession>A0A221VXE9</accession>